<dbReference type="Pfam" id="PF06013">
    <property type="entry name" value="WXG100"/>
    <property type="match status" value="1"/>
</dbReference>
<dbReference type="Gene3D" id="1.10.287.850">
    <property type="entry name" value="HP0062-like domain"/>
    <property type="match status" value="1"/>
</dbReference>
<dbReference type="InterPro" id="IPR036689">
    <property type="entry name" value="ESAT-6-like_sf"/>
</dbReference>
<proteinExistence type="inferred from homology"/>
<gene>
    <name evidence="2" type="ORF">SAMN02745134_03943</name>
</gene>
<evidence type="ECO:0000313" key="2">
    <source>
        <dbReference type="EMBL" id="SMC29559.1"/>
    </source>
</evidence>
<dbReference type="Proteomes" id="UP000192468">
    <property type="component" value="Unassembled WGS sequence"/>
</dbReference>
<name>A0A1W1Y014_9CLOT</name>
<dbReference type="NCBIfam" id="TIGR03930">
    <property type="entry name" value="WXG100_ESAT6"/>
    <property type="match status" value="1"/>
</dbReference>
<dbReference type="SUPFAM" id="SSF140453">
    <property type="entry name" value="EsxAB dimer-like"/>
    <property type="match status" value="1"/>
</dbReference>
<evidence type="ECO:0000256" key="1">
    <source>
        <dbReference type="RuleBase" id="RU362001"/>
    </source>
</evidence>
<protein>
    <recommendedName>
        <fullName evidence="1">ESAT-6-like protein</fullName>
    </recommendedName>
</protein>
<dbReference type="RefSeq" id="WP_084117890.1">
    <property type="nucleotide sequence ID" value="NZ_FWXH01000051.1"/>
</dbReference>
<comment type="similarity">
    <text evidence="1">Belongs to the WXG100 family.</text>
</comment>
<sequence>METISINIEDFNRTADLFVKAADTCKAHEANVEAATSELIESWKGDSKNEFQYKYSEVKKGMYNYDSMLREISKELKAIAGSFEKVDSDIERSIKNS</sequence>
<reference evidence="2 3" key="1">
    <citation type="submission" date="2017-04" db="EMBL/GenBank/DDBJ databases">
        <authorList>
            <person name="Afonso C.L."/>
            <person name="Miller P.J."/>
            <person name="Scott M.A."/>
            <person name="Spackman E."/>
            <person name="Goraichik I."/>
            <person name="Dimitrov K.M."/>
            <person name="Suarez D.L."/>
            <person name="Swayne D.E."/>
        </authorList>
    </citation>
    <scope>NUCLEOTIDE SEQUENCE [LARGE SCALE GENOMIC DNA]</scope>
    <source>
        <strain evidence="2 3">DSM 12555</strain>
    </source>
</reference>
<evidence type="ECO:0000313" key="3">
    <source>
        <dbReference type="Proteomes" id="UP000192468"/>
    </source>
</evidence>
<dbReference type="STRING" id="1121291.SAMN02745134_03943"/>
<dbReference type="AlphaFoldDB" id="A0A1W1Y014"/>
<dbReference type="InterPro" id="IPR010310">
    <property type="entry name" value="T7SS_ESAT-6-like"/>
</dbReference>
<organism evidence="2 3">
    <name type="scientific">Clostridium acidisoli DSM 12555</name>
    <dbReference type="NCBI Taxonomy" id="1121291"/>
    <lineage>
        <taxon>Bacteria</taxon>
        <taxon>Bacillati</taxon>
        <taxon>Bacillota</taxon>
        <taxon>Clostridia</taxon>
        <taxon>Eubacteriales</taxon>
        <taxon>Clostridiaceae</taxon>
        <taxon>Clostridium</taxon>
    </lineage>
</organism>
<keyword evidence="3" id="KW-1185">Reference proteome</keyword>
<accession>A0A1W1Y014</accession>
<dbReference type="EMBL" id="FWXH01000051">
    <property type="protein sequence ID" value="SMC29559.1"/>
    <property type="molecule type" value="Genomic_DNA"/>
</dbReference>